<keyword evidence="2 7" id="KW-0645">Protease</keyword>
<keyword evidence="5" id="KW-0472">Membrane</keyword>
<comment type="caution">
    <text evidence="7">The sequence shown here is derived from an EMBL/GenBank/DDBJ whole genome shotgun (WGS) entry which is preliminary data.</text>
</comment>
<evidence type="ECO:0000256" key="3">
    <source>
        <dbReference type="ARBA" id="ARBA00022801"/>
    </source>
</evidence>
<dbReference type="InterPro" id="IPR043504">
    <property type="entry name" value="Peptidase_S1_PA_chymotrypsin"/>
</dbReference>
<dbReference type="EC" id="3.4.21.-" evidence="7"/>
<dbReference type="SMART" id="SM00228">
    <property type="entry name" value="PDZ"/>
    <property type="match status" value="1"/>
</dbReference>
<protein>
    <submittedName>
        <fullName evidence="7">S1C family serine protease</fullName>
        <ecNumber evidence="7">3.4.21.-</ecNumber>
    </submittedName>
</protein>
<keyword evidence="5" id="KW-1133">Transmembrane helix</keyword>
<sequence length="434" mass="44951">MSLFEDDFYSTKVSRKVVVERGSRRFRGSRRSAEGFARGWSSGWLELAGRPVTLAVSSAVAGALVVMFLFLVFGGGSSSGGLASGGAGTAGGGSAGGSASGIPGDVHQTAGDLVVRAAEKVRPTIVSVVSTRKDENAAVELNGVGIGSGVIFQRSGDKVRVLTNNHVVDGASSFELVLATGEKRKGTLIGKDYITDLAVLEMDGAGIKAVAEFGDSEALRLGEAVIALGNPLGLGSSPTVTWGIVSSPRRTIPVSLSGDGEYDWQMDVIQTDAAINEGNSGGALVNMEGKVIGINTMKIADIGVEGLGFAIPIKDVQPIVDSLIKYHKVKRPQLGVRLVDLASFKGGVESLKLPEDVKTGVIVLEASGPAAAAGLKSQDVIVELDGKPVGSAFELRKYLYTSKGIGDKITISYYRGGKKSTATAVLIETPDPEK</sequence>
<evidence type="ECO:0000256" key="1">
    <source>
        <dbReference type="ARBA" id="ARBA00010541"/>
    </source>
</evidence>
<dbReference type="SUPFAM" id="SSF50494">
    <property type="entry name" value="Trypsin-like serine proteases"/>
    <property type="match status" value="1"/>
</dbReference>
<dbReference type="GO" id="GO:0008233">
    <property type="term" value="F:peptidase activity"/>
    <property type="evidence" value="ECO:0007669"/>
    <property type="project" value="UniProtKB-KW"/>
</dbReference>
<dbReference type="InterPro" id="IPR051201">
    <property type="entry name" value="Chloro_Bact_Ser_Proteases"/>
</dbReference>
<dbReference type="SUPFAM" id="SSF50156">
    <property type="entry name" value="PDZ domain-like"/>
    <property type="match status" value="1"/>
</dbReference>
<accession>A0ABV6DE92</accession>
<dbReference type="EMBL" id="JBHLWN010000004">
    <property type="protein sequence ID" value="MFC0210966.1"/>
    <property type="molecule type" value="Genomic_DNA"/>
</dbReference>
<dbReference type="Gene3D" id="2.40.10.10">
    <property type="entry name" value="Trypsin-like serine proteases"/>
    <property type="match status" value="2"/>
</dbReference>
<dbReference type="Pfam" id="PF13180">
    <property type="entry name" value="PDZ_2"/>
    <property type="match status" value="1"/>
</dbReference>
<dbReference type="InterPro" id="IPR009003">
    <property type="entry name" value="Peptidase_S1_PA"/>
</dbReference>
<keyword evidence="5" id="KW-0812">Transmembrane</keyword>
<evidence type="ECO:0000256" key="5">
    <source>
        <dbReference type="SAM" id="Phobius"/>
    </source>
</evidence>
<organism evidence="7 8">
    <name type="scientific">Paenibacillus chartarius</name>
    <dbReference type="NCBI Taxonomy" id="747481"/>
    <lineage>
        <taxon>Bacteria</taxon>
        <taxon>Bacillati</taxon>
        <taxon>Bacillota</taxon>
        <taxon>Bacilli</taxon>
        <taxon>Bacillales</taxon>
        <taxon>Paenibacillaceae</taxon>
        <taxon>Paenibacillus</taxon>
    </lineage>
</organism>
<keyword evidence="8" id="KW-1185">Reference proteome</keyword>
<evidence type="ECO:0000313" key="8">
    <source>
        <dbReference type="Proteomes" id="UP001589776"/>
    </source>
</evidence>
<dbReference type="InterPro" id="IPR001940">
    <property type="entry name" value="Peptidase_S1C"/>
</dbReference>
<evidence type="ECO:0000256" key="2">
    <source>
        <dbReference type="ARBA" id="ARBA00022670"/>
    </source>
</evidence>
<evidence type="ECO:0000259" key="6">
    <source>
        <dbReference type="SMART" id="SM00228"/>
    </source>
</evidence>
<evidence type="ECO:0000313" key="7">
    <source>
        <dbReference type="EMBL" id="MFC0210966.1"/>
    </source>
</evidence>
<dbReference type="RefSeq" id="WP_377467595.1">
    <property type="nucleotide sequence ID" value="NZ_JBHLWN010000004.1"/>
</dbReference>
<dbReference type="PANTHER" id="PTHR43343:SF3">
    <property type="entry name" value="PROTEASE DO-LIKE 8, CHLOROPLASTIC"/>
    <property type="match status" value="1"/>
</dbReference>
<dbReference type="GO" id="GO:0006508">
    <property type="term" value="P:proteolysis"/>
    <property type="evidence" value="ECO:0007669"/>
    <property type="project" value="UniProtKB-KW"/>
</dbReference>
<evidence type="ECO:0000256" key="4">
    <source>
        <dbReference type="ARBA" id="ARBA00022825"/>
    </source>
</evidence>
<feature type="domain" description="PDZ" evidence="6">
    <location>
        <begin position="332"/>
        <end position="417"/>
    </location>
</feature>
<feature type="transmembrane region" description="Helical" evidence="5">
    <location>
        <begin position="52"/>
        <end position="73"/>
    </location>
</feature>
<reference evidence="7 8" key="1">
    <citation type="submission" date="2024-09" db="EMBL/GenBank/DDBJ databases">
        <authorList>
            <person name="Sun Q."/>
            <person name="Mori K."/>
        </authorList>
    </citation>
    <scope>NUCLEOTIDE SEQUENCE [LARGE SCALE GENOMIC DNA]</scope>
    <source>
        <strain evidence="7 8">CCM 7759</strain>
    </source>
</reference>
<proteinExistence type="inferred from homology"/>
<dbReference type="PRINTS" id="PR00834">
    <property type="entry name" value="PROTEASES2C"/>
</dbReference>
<dbReference type="PANTHER" id="PTHR43343">
    <property type="entry name" value="PEPTIDASE S12"/>
    <property type="match status" value="1"/>
</dbReference>
<comment type="similarity">
    <text evidence="1">Belongs to the peptidase S1C family.</text>
</comment>
<dbReference type="Pfam" id="PF13365">
    <property type="entry name" value="Trypsin_2"/>
    <property type="match status" value="1"/>
</dbReference>
<keyword evidence="3 7" id="KW-0378">Hydrolase</keyword>
<gene>
    <name evidence="7" type="ORF">ACFFK0_00650</name>
</gene>
<name>A0ABV6DE92_9BACL</name>
<dbReference type="Proteomes" id="UP001589776">
    <property type="component" value="Unassembled WGS sequence"/>
</dbReference>
<dbReference type="InterPro" id="IPR036034">
    <property type="entry name" value="PDZ_sf"/>
</dbReference>
<dbReference type="Gene3D" id="2.30.42.10">
    <property type="match status" value="1"/>
</dbReference>
<dbReference type="InterPro" id="IPR001478">
    <property type="entry name" value="PDZ"/>
</dbReference>
<keyword evidence="4" id="KW-0720">Serine protease</keyword>